<dbReference type="OrthoDB" id="206489at2157"/>
<feature type="transmembrane region" description="Helical" evidence="2">
    <location>
        <begin position="40"/>
        <end position="58"/>
    </location>
</feature>
<feature type="region of interest" description="Disordered" evidence="1">
    <location>
        <begin position="90"/>
        <end position="114"/>
    </location>
</feature>
<feature type="region of interest" description="Disordered" evidence="1">
    <location>
        <begin position="253"/>
        <end position="285"/>
    </location>
</feature>
<evidence type="ECO:0000256" key="2">
    <source>
        <dbReference type="SAM" id="Phobius"/>
    </source>
</evidence>
<dbReference type="InterPro" id="IPR055684">
    <property type="entry name" value="DUF7260"/>
</dbReference>
<keyword evidence="2" id="KW-0472">Membrane</keyword>
<reference evidence="4 5" key="1">
    <citation type="submission" date="2017-08" db="EMBL/GenBank/DDBJ databases">
        <title>The strain WRN001 was isolated from Binhai saline alkaline soil, Tianjin, China.</title>
        <authorList>
            <person name="Liu D."/>
            <person name="Zhang G."/>
        </authorList>
    </citation>
    <scope>NUCLEOTIDE SEQUENCE [LARGE SCALE GENOMIC DNA]</scope>
    <source>
        <strain evidence="4 5">WN019</strain>
    </source>
</reference>
<keyword evidence="5" id="KW-1185">Reference proteome</keyword>
<name>A0A2A2FE65_9EURY</name>
<accession>A0A2A2FE65</accession>
<dbReference type="EMBL" id="NSKC01000008">
    <property type="protein sequence ID" value="PAU82967.1"/>
    <property type="molecule type" value="Genomic_DNA"/>
</dbReference>
<sequence>MSARQGTAGVFRIQEAEPTATAECTTLPCDLAAIATEPGVVTALVIAGVVAFVALAYVRDAKAECRGERRRVLDERAAFEEFADRVSGLDPAPASSTASSFDGPTAAVRTVSPVDGGGGAGDDVRLRRVLAAYRDTVMSLPHYREEYDETIPESLAAELGPDTATALASNGTLSSGAQSALVRRSRRAADARSSLADAIDAEIDALSEYESDLSRVDRRRRRLLEHLDGVEGDGTDAAIDVWHRLGELESECDEAAGERQRALDDPPMTVDAPGDDAGRRSFHEYLYGPTEGPRYPVLAQIAEIAGQIRTDRDRVASRVAGGE</sequence>
<evidence type="ECO:0000256" key="1">
    <source>
        <dbReference type="SAM" id="MobiDB-lite"/>
    </source>
</evidence>
<organism evidence="4 5">
    <name type="scientific">Halorubrum salipaludis</name>
    <dbReference type="NCBI Taxonomy" id="2032630"/>
    <lineage>
        <taxon>Archaea</taxon>
        <taxon>Methanobacteriati</taxon>
        <taxon>Methanobacteriota</taxon>
        <taxon>Stenosarchaea group</taxon>
        <taxon>Halobacteria</taxon>
        <taxon>Halobacteriales</taxon>
        <taxon>Haloferacaceae</taxon>
        <taxon>Halorubrum</taxon>
    </lineage>
</organism>
<feature type="domain" description="DUF7260" evidence="3">
    <location>
        <begin position="57"/>
        <end position="312"/>
    </location>
</feature>
<evidence type="ECO:0000259" key="3">
    <source>
        <dbReference type="Pfam" id="PF23921"/>
    </source>
</evidence>
<comment type="caution">
    <text evidence="4">The sequence shown here is derived from an EMBL/GenBank/DDBJ whole genome shotgun (WGS) entry which is preliminary data.</text>
</comment>
<keyword evidence="2" id="KW-0812">Transmembrane</keyword>
<keyword evidence="2" id="KW-1133">Transmembrane helix</keyword>
<gene>
    <name evidence="4" type="ORF">CK500_12630</name>
</gene>
<dbReference type="Proteomes" id="UP000218083">
    <property type="component" value="Unassembled WGS sequence"/>
</dbReference>
<dbReference type="Pfam" id="PF23921">
    <property type="entry name" value="DUF7260"/>
    <property type="match status" value="1"/>
</dbReference>
<evidence type="ECO:0000313" key="4">
    <source>
        <dbReference type="EMBL" id="PAU82967.1"/>
    </source>
</evidence>
<evidence type="ECO:0000313" key="5">
    <source>
        <dbReference type="Proteomes" id="UP000218083"/>
    </source>
</evidence>
<dbReference type="RefSeq" id="WP_095637578.1">
    <property type="nucleotide sequence ID" value="NZ_NSKC01000008.1"/>
</dbReference>
<proteinExistence type="predicted"/>
<protein>
    <recommendedName>
        <fullName evidence="3">DUF7260 domain-containing protein</fullName>
    </recommendedName>
</protein>
<dbReference type="AlphaFoldDB" id="A0A2A2FE65"/>